<dbReference type="PANTHER" id="PTHR28495:SF1">
    <property type="entry name" value="GENE, 17266-RELATED"/>
    <property type="match status" value="1"/>
</dbReference>
<reference evidence="3" key="1">
    <citation type="submission" date="2018-09" db="EMBL/GenBank/DDBJ databases">
        <title>Common duck and Muscovy duck high density SNP chip.</title>
        <authorList>
            <person name="Vignal A."/>
            <person name="Thebault N."/>
            <person name="Warren W.C."/>
        </authorList>
    </citation>
    <scope>NUCLEOTIDE SEQUENCE [LARGE SCALE GENOMIC DNA]</scope>
</reference>
<evidence type="ECO:0000259" key="2">
    <source>
        <dbReference type="Pfam" id="PF15813"/>
    </source>
</evidence>
<proteinExistence type="predicted"/>
<feature type="compositionally biased region" description="Basic residues" evidence="1">
    <location>
        <begin position="733"/>
        <end position="744"/>
    </location>
</feature>
<reference evidence="3" key="2">
    <citation type="submission" date="2025-08" db="UniProtKB">
        <authorList>
            <consortium name="Ensembl"/>
        </authorList>
    </citation>
    <scope>IDENTIFICATION</scope>
</reference>
<feature type="domain" description="DUF4708" evidence="2">
    <location>
        <begin position="29"/>
        <end position="287"/>
    </location>
</feature>
<reference evidence="3" key="3">
    <citation type="submission" date="2025-09" db="UniProtKB">
        <authorList>
            <consortium name="Ensembl"/>
        </authorList>
    </citation>
    <scope>IDENTIFICATION</scope>
</reference>
<dbReference type="Pfam" id="PF15813">
    <property type="entry name" value="DUF4708"/>
    <property type="match status" value="1"/>
</dbReference>
<feature type="region of interest" description="Disordered" evidence="1">
    <location>
        <begin position="541"/>
        <end position="569"/>
    </location>
</feature>
<keyword evidence="4" id="KW-1185">Reference proteome</keyword>
<feature type="compositionally biased region" description="Polar residues" evidence="1">
    <location>
        <begin position="600"/>
        <end position="611"/>
    </location>
</feature>
<organism evidence="3 4">
    <name type="scientific">Cairina moschata</name>
    <name type="common">Muscovy duck</name>
    <dbReference type="NCBI Taxonomy" id="8855"/>
    <lineage>
        <taxon>Eukaryota</taxon>
        <taxon>Metazoa</taxon>
        <taxon>Chordata</taxon>
        <taxon>Craniata</taxon>
        <taxon>Vertebrata</taxon>
        <taxon>Euteleostomi</taxon>
        <taxon>Archelosauria</taxon>
        <taxon>Archosauria</taxon>
        <taxon>Dinosauria</taxon>
        <taxon>Saurischia</taxon>
        <taxon>Theropoda</taxon>
        <taxon>Coelurosauria</taxon>
        <taxon>Aves</taxon>
        <taxon>Neognathae</taxon>
        <taxon>Galloanserae</taxon>
        <taxon>Anseriformes</taxon>
        <taxon>Anatidae</taxon>
        <taxon>Anatinae</taxon>
        <taxon>Cairina</taxon>
    </lineage>
</organism>
<sequence length="744" mass="83538">MGINYIFYFKTQVLFWGNQQYNMNDTRHQSLFFVSLPDLQKLCATTITLSSQLPESETRSTQIKTCRQLLYLYQDILSAPVIGTLNQISAVMAIPFYKSGICQAYIERQGATLEEPQRVSPTILQSCLSYTLTARLAPMWNKAGHLLVQVLDLNVSETQLCISVEACSIRLPPPELEDFDISANAIKLFASNENTVIHRHSILTNWCYVLPSMKMGQIINISHVIPPESPFRSYEEFQMHWKNLYGYILPEDLEERKIYLSVYFKPIGERFFTYPLICIRSQPVQYFARMDSESVLNSFISDLKCKFSHLCGFPVKMTNKALYATQELSRAPEIKSKHMKLADEMVCVVSLTQAPPKKQTLPSVSSPCSTENSHWMERLIKEPKPHIFSSSRSMEKVSVEVKEQSMNQRQISGVSDLPALKSLGMPVSSAFELPRKKVNRTIPIFKGKLMQMNGKTTNQTDGKKRKNAERHSPVKTMGALSSALTVCKSSITQVCKPVQNTSGKLPTHSSFIQIMTEKAYVKQGVSVFQWKRESSRQMTASVYSDNSAAGHNSGQESHNKANSPSFLKNGGSLISKSNISPSLNTYASITSSSRKGKMSASPNTTQVLEQQHQSKKAHLQICKLDNGMTNCNLSQQQTNEGPGLNIHKSILNDTMCITKNNERKASCSSKDCIATTCLHSRPNCEQMFTGKENLRCDETLASKLTYSMKESSMEASVKKGCARRRQKEEGSSKPKKVKRSKPSI</sequence>
<evidence type="ECO:0000256" key="1">
    <source>
        <dbReference type="SAM" id="MobiDB-lite"/>
    </source>
</evidence>
<dbReference type="Ensembl" id="ENSCMMT00000006134.1">
    <property type="protein sequence ID" value="ENSCMMP00000005533.1"/>
    <property type="gene ID" value="ENSCMMG00000003460.1"/>
</dbReference>
<feature type="region of interest" description="Disordered" evidence="1">
    <location>
        <begin position="709"/>
        <end position="744"/>
    </location>
</feature>
<feature type="region of interest" description="Disordered" evidence="1">
    <location>
        <begin position="590"/>
        <end position="612"/>
    </location>
</feature>
<protein>
    <submittedName>
        <fullName evidence="3">Chromosome 18 open reading frame 63</fullName>
    </submittedName>
</protein>
<accession>A0A8C3BJN0</accession>
<dbReference type="Proteomes" id="UP000694556">
    <property type="component" value="Chromosome 2"/>
</dbReference>
<dbReference type="AlphaFoldDB" id="A0A8C3BJN0"/>
<evidence type="ECO:0000313" key="4">
    <source>
        <dbReference type="Proteomes" id="UP000694556"/>
    </source>
</evidence>
<dbReference type="PANTHER" id="PTHR28495">
    <property type="entry name" value="HYPOTHETICAL PROTEIN LOC100359752"/>
    <property type="match status" value="1"/>
</dbReference>
<name>A0A8C3BJN0_CAIMO</name>
<evidence type="ECO:0000313" key="3">
    <source>
        <dbReference type="Ensembl" id="ENSCMMP00000005533.1"/>
    </source>
</evidence>
<dbReference type="InterPro" id="IPR031643">
    <property type="entry name" value="DUF4708"/>
</dbReference>